<dbReference type="InterPro" id="IPR000182">
    <property type="entry name" value="GNAT_dom"/>
</dbReference>
<accession>A0ABD4DN51</accession>
<dbReference type="SUPFAM" id="SSF55729">
    <property type="entry name" value="Acyl-CoA N-acyltransferases (Nat)"/>
    <property type="match status" value="1"/>
</dbReference>
<feature type="domain" description="N-acetyltransferase" evidence="3">
    <location>
        <begin position="3"/>
        <end position="140"/>
    </location>
</feature>
<dbReference type="PANTHER" id="PTHR43420">
    <property type="entry name" value="ACETYLTRANSFERASE"/>
    <property type="match status" value="1"/>
</dbReference>
<evidence type="ECO:0000313" key="5">
    <source>
        <dbReference type="Proteomes" id="UP000064412"/>
    </source>
</evidence>
<proteinExistence type="predicted"/>
<keyword evidence="1" id="KW-0808">Transferase</keyword>
<organism evidence="4 5">
    <name type="scientific">Elizabethkingia miricola</name>
    <name type="common">Chryseobacterium miricola</name>
    <dbReference type="NCBI Taxonomy" id="172045"/>
    <lineage>
        <taxon>Bacteria</taxon>
        <taxon>Pseudomonadati</taxon>
        <taxon>Bacteroidota</taxon>
        <taxon>Flavobacteriia</taxon>
        <taxon>Flavobacteriales</taxon>
        <taxon>Weeksellaceae</taxon>
        <taxon>Elizabethkingia</taxon>
    </lineage>
</organism>
<dbReference type="AlphaFoldDB" id="A0ABD4DN51"/>
<dbReference type="InterPro" id="IPR016181">
    <property type="entry name" value="Acyl_CoA_acyltransferase"/>
</dbReference>
<comment type="caution">
    <text evidence="4">The sequence shown here is derived from an EMBL/GenBank/DDBJ whole genome shotgun (WGS) entry which is preliminary data.</text>
</comment>
<evidence type="ECO:0000313" key="4">
    <source>
        <dbReference type="EMBL" id="KUY20157.1"/>
    </source>
</evidence>
<dbReference type="RefSeq" id="WP_059343992.1">
    <property type="nucleotide sequence ID" value="NZ_CP140570.1"/>
</dbReference>
<protein>
    <submittedName>
        <fullName evidence="4">Acetyltransferase</fullName>
    </submittedName>
</protein>
<name>A0ABD4DN51_ELIMR</name>
<evidence type="ECO:0000256" key="2">
    <source>
        <dbReference type="ARBA" id="ARBA00023315"/>
    </source>
</evidence>
<dbReference type="GO" id="GO:0016746">
    <property type="term" value="F:acyltransferase activity"/>
    <property type="evidence" value="ECO:0007669"/>
    <property type="project" value="UniProtKB-KW"/>
</dbReference>
<dbReference type="Gene3D" id="3.40.630.30">
    <property type="match status" value="1"/>
</dbReference>
<evidence type="ECO:0000259" key="3">
    <source>
        <dbReference type="PROSITE" id="PS51186"/>
    </source>
</evidence>
<reference evidence="4 5" key="1">
    <citation type="submission" date="2015-11" db="EMBL/GenBank/DDBJ databases">
        <authorList>
            <person name="Nicholson A.C."/>
            <person name="Humrighouse B.W."/>
            <person name="Graziano J."/>
            <person name="Lasker B."/>
            <person name="Whitney A.M."/>
            <person name="Mcquiston J.R."/>
        </authorList>
    </citation>
    <scope>NUCLEOTIDE SEQUENCE [LARGE SCALE GENOMIC DNA]</scope>
    <source>
        <strain evidence="4 5">G4071</strain>
    </source>
</reference>
<keyword evidence="2" id="KW-0012">Acyltransferase</keyword>
<dbReference type="Pfam" id="PF00583">
    <property type="entry name" value="Acetyltransf_1"/>
    <property type="match status" value="1"/>
</dbReference>
<dbReference type="EMBL" id="LNOI01000001">
    <property type="protein sequence ID" value="KUY20157.1"/>
    <property type="molecule type" value="Genomic_DNA"/>
</dbReference>
<sequence length="147" mass="17009">MKLEINSVITEHTDEVITNFLNQYNQERAISFEDEINEDVEIVIYDGEDIVGGIIGRSLWGTLEIKRLAVHPDYRHKGIGSKLISAAETEAKKRKCSYLSLNTFSYQAPEFYEKLGFIKVGTEEDFPRGFSRFFYQKKIESKENDLD</sequence>
<dbReference type="InterPro" id="IPR050680">
    <property type="entry name" value="YpeA/RimI_acetyltransf"/>
</dbReference>
<evidence type="ECO:0000256" key="1">
    <source>
        <dbReference type="ARBA" id="ARBA00022679"/>
    </source>
</evidence>
<dbReference type="CDD" id="cd04301">
    <property type="entry name" value="NAT_SF"/>
    <property type="match status" value="1"/>
</dbReference>
<dbReference type="Proteomes" id="UP000064412">
    <property type="component" value="Unassembled WGS sequence"/>
</dbReference>
<gene>
    <name evidence="4" type="ORF">ATB95_04350</name>
</gene>
<dbReference type="PROSITE" id="PS51186">
    <property type="entry name" value="GNAT"/>
    <property type="match status" value="1"/>
</dbReference>